<dbReference type="KEGG" id="ips:CfP315_0169"/>
<dbReference type="CDD" id="cd06325">
    <property type="entry name" value="PBP1_ABC_unchar_transporter"/>
    <property type="match status" value="1"/>
</dbReference>
<dbReference type="InterPro" id="IPR007487">
    <property type="entry name" value="ABC_transpt-TYRBP-like"/>
</dbReference>
<protein>
    <submittedName>
        <fullName evidence="2">ABC transporter substrate-binding protein</fullName>
    </submittedName>
</protein>
<dbReference type="SUPFAM" id="SSF53822">
    <property type="entry name" value="Periplasmic binding protein-like I"/>
    <property type="match status" value="1"/>
</dbReference>
<sequence length="336" mass="37451">MFRMSQSRLFFVLTVLMFSVFAVFVFFLSFRRSKINEKMYKIGVMQIVEHKALDQARQGFVDGLKEQGYEDGKNIRFDFQNANGDLSNCETISNKFVKENLDLILAISTPCAQSAAKATKSVVKDIPIVGTAITDYVAAGLAESNEKPNGNVTGTSDLPPIKKQIELILKLNPNVRKIAIFYSTIDISPKFQAEIAKNIIKEKGLTSEVFIVSGLNEVQQVLERAIKVADAFYIPIDKITSAAMPLIYKKTLESRKIVVASEVTLIEFSTATIGMSYYNLGKETAYQAVTILTNKNKPANMPIKYLENNNTILNSKNISELKITVPKEISDTAKIY</sequence>
<name>A0AA48I3Y5_9FIRM</name>
<dbReference type="PANTHER" id="PTHR35271:SF1">
    <property type="entry name" value="ABC TRANSPORTER, SUBSTRATE-BINDING LIPOPROTEIN"/>
    <property type="match status" value="1"/>
</dbReference>
<dbReference type="Proteomes" id="UP001337580">
    <property type="component" value="Chromosome"/>
</dbReference>
<gene>
    <name evidence="2" type="ORF">CfP315_0169</name>
</gene>
<keyword evidence="1" id="KW-1133">Transmembrane helix</keyword>
<keyword evidence="1" id="KW-0812">Transmembrane</keyword>
<dbReference type="Pfam" id="PF04392">
    <property type="entry name" value="ABC_sub_bind"/>
    <property type="match status" value="1"/>
</dbReference>
<dbReference type="Gene3D" id="3.40.50.2300">
    <property type="match status" value="2"/>
</dbReference>
<feature type="transmembrane region" description="Helical" evidence="1">
    <location>
        <begin position="9"/>
        <end position="30"/>
    </location>
</feature>
<keyword evidence="1" id="KW-0472">Membrane</keyword>
<proteinExistence type="predicted"/>
<dbReference type="InterPro" id="IPR028082">
    <property type="entry name" value="Peripla_BP_I"/>
</dbReference>
<dbReference type="PANTHER" id="PTHR35271">
    <property type="entry name" value="ABC TRANSPORTER, SUBSTRATE-BINDING LIPOPROTEIN-RELATED"/>
    <property type="match status" value="1"/>
</dbReference>
<dbReference type="AlphaFoldDB" id="A0AA48I3Y5"/>
<dbReference type="EMBL" id="AP027924">
    <property type="protein sequence ID" value="BED91659.1"/>
    <property type="molecule type" value="Genomic_DNA"/>
</dbReference>
<organism evidence="2">
    <name type="scientific">Candidatus Improbicoccus pseudotrichonymphae</name>
    <dbReference type="NCBI Taxonomy" id="3033792"/>
    <lineage>
        <taxon>Bacteria</taxon>
        <taxon>Bacillati</taxon>
        <taxon>Bacillota</taxon>
        <taxon>Clostridia</taxon>
        <taxon>Candidatus Improbicoccus</taxon>
    </lineage>
</organism>
<evidence type="ECO:0000313" key="2">
    <source>
        <dbReference type="EMBL" id="BED91659.1"/>
    </source>
</evidence>
<reference evidence="2" key="1">
    <citation type="journal article" date="2023" name="ISME J.">
        <title>Emergence of putative energy parasites within Clostridia revealed by genome analysis of a novel endosymbiotic clade.</title>
        <authorList>
            <person name="Takahashi K."/>
            <person name="Kuwahara H."/>
            <person name="Horikawa Y."/>
            <person name="Izawa K."/>
            <person name="Kato D."/>
            <person name="Inagaki T."/>
            <person name="Yuki M."/>
            <person name="Ohkuma M."/>
            <person name="Hongoh Y."/>
        </authorList>
    </citation>
    <scope>NUCLEOTIDE SEQUENCE</scope>
    <source>
        <strain evidence="2">CfP3-15</strain>
    </source>
</reference>
<accession>A0AA48I3Y5</accession>
<evidence type="ECO:0000256" key="1">
    <source>
        <dbReference type="SAM" id="Phobius"/>
    </source>
</evidence>